<dbReference type="PANTHER" id="PTHR34427:SF5">
    <property type="entry name" value="DUF4283 DOMAIN-CONTAINING PROTEIN"/>
    <property type="match status" value="1"/>
</dbReference>
<dbReference type="InterPro" id="IPR035979">
    <property type="entry name" value="RBD_domain_sf"/>
</dbReference>
<evidence type="ECO:0000313" key="5">
    <source>
        <dbReference type="Proteomes" id="UP000245207"/>
    </source>
</evidence>
<dbReference type="OrthoDB" id="1744977at2759"/>
<evidence type="ECO:0000256" key="1">
    <source>
        <dbReference type="PROSITE-ProRule" id="PRU00176"/>
    </source>
</evidence>
<feature type="compositionally biased region" description="Basic and acidic residues" evidence="2">
    <location>
        <begin position="331"/>
        <end position="341"/>
    </location>
</feature>
<sequence>MGSFRTKEDDVAKISISIFVTNFPESFSAKDLFHACKQYGHVIDSFIPTKRAKDGKRFGFVRFINVFSIERLVNNLCTIWVGRMKLNANVARFNRENVKQISKVDNATKTFKSNSNVVNKADGYKVSGNTFANVVKGRSNFGDSDSSPSIVLDDECLNTKDLSCSLMGRVKELASLANLKKVLSNEGFEDIKISYLGELWVLIEFESSKVTDSFKENGGVKSWFSELKLATEEFTPEGRIAWIDVEGIPFKLWSVNTFNRIASKWGRILHIEEEKYYHSKRICVLTTLHQNILEKVKVVFNGKIYWLRAIEVPGWNPEFSDEEEEDDESDDKNHDEIHSDQEEVDDVDEVPDRVFEEPERQKDYNSEDPFGIYPLLNKDKLNEEEKIEEKDPSLQFPPGFTPEGSFKEQNIEEGPDKVVNREDEGDDHSFVHMEGDKENSNSVNMKVDSMDLYVFSATGGTKLPPPVILNQSMNFQFFVKLGLLFILDFRPFALVQRYNFTVVVVQNKVGRSYCCFRQDRTTTFDSLPILRTVTHVEPNLRVLGDEIGAEMGGFGVLK</sequence>
<dbReference type="AlphaFoldDB" id="A0A2U1QC49"/>
<evidence type="ECO:0000259" key="3">
    <source>
        <dbReference type="PROSITE" id="PS50102"/>
    </source>
</evidence>
<dbReference type="EMBL" id="PKPP01000232">
    <property type="protein sequence ID" value="PWA95584.1"/>
    <property type="molecule type" value="Genomic_DNA"/>
</dbReference>
<feature type="compositionally biased region" description="Basic and acidic residues" evidence="2">
    <location>
        <begin position="350"/>
        <end position="365"/>
    </location>
</feature>
<dbReference type="SUPFAM" id="SSF54928">
    <property type="entry name" value="RNA-binding domain, RBD"/>
    <property type="match status" value="1"/>
</dbReference>
<dbReference type="Gene3D" id="3.30.70.330">
    <property type="match status" value="1"/>
</dbReference>
<feature type="region of interest" description="Disordered" evidence="2">
    <location>
        <begin position="317"/>
        <end position="441"/>
    </location>
</feature>
<proteinExistence type="predicted"/>
<evidence type="ECO:0000256" key="2">
    <source>
        <dbReference type="SAM" id="MobiDB-lite"/>
    </source>
</evidence>
<name>A0A2U1QC49_ARTAN</name>
<feature type="compositionally biased region" description="Basic and acidic residues" evidence="2">
    <location>
        <begin position="405"/>
        <end position="439"/>
    </location>
</feature>
<feature type="compositionally biased region" description="Acidic residues" evidence="2">
    <location>
        <begin position="319"/>
        <end position="330"/>
    </location>
</feature>
<dbReference type="SMART" id="SM00360">
    <property type="entry name" value="RRM"/>
    <property type="match status" value="1"/>
</dbReference>
<protein>
    <submittedName>
        <fullName evidence="4">Nucleotide-binding alpha-beta plait domain-containing protein</fullName>
    </submittedName>
</protein>
<comment type="caution">
    <text evidence="4">The sequence shown here is derived from an EMBL/GenBank/DDBJ whole genome shotgun (WGS) entry which is preliminary data.</text>
</comment>
<dbReference type="Proteomes" id="UP000245207">
    <property type="component" value="Unassembled WGS sequence"/>
</dbReference>
<dbReference type="InterPro" id="IPR000504">
    <property type="entry name" value="RRM_dom"/>
</dbReference>
<dbReference type="PANTHER" id="PTHR34427">
    <property type="entry name" value="DUF4283 DOMAIN PROTEIN"/>
    <property type="match status" value="1"/>
</dbReference>
<dbReference type="InterPro" id="IPR012677">
    <property type="entry name" value="Nucleotide-bd_a/b_plait_sf"/>
</dbReference>
<dbReference type="Pfam" id="PF00076">
    <property type="entry name" value="RRM_1"/>
    <property type="match status" value="1"/>
</dbReference>
<keyword evidence="1" id="KW-0694">RNA-binding</keyword>
<dbReference type="PROSITE" id="PS50102">
    <property type="entry name" value="RRM"/>
    <property type="match status" value="1"/>
</dbReference>
<dbReference type="GO" id="GO:0003723">
    <property type="term" value="F:RNA binding"/>
    <property type="evidence" value="ECO:0007669"/>
    <property type="project" value="UniProtKB-UniRule"/>
</dbReference>
<dbReference type="CDD" id="cd00590">
    <property type="entry name" value="RRM_SF"/>
    <property type="match status" value="1"/>
</dbReference>
<keyword evidence="5" id="KW-1185">Reference proteome</keyword>
<organism evidence="4 5">
    <name type="scientific">Artemisia annua</name>
    <name type="common">Sweet wormwood</name>
    <dbReference type="NCBI Taxonomy" id="35608"/>
    <lineage>
        <taxon>Eukaryota</taxon>
        <taxon>Viridiplantae</taxon>
        <taxon>Streptophyta</taxon>
        <taxon>Embryophyta</taxon>
        <taxon>Tracheophyta</taxon>
        <taxon>Spermatophyta</taxon>
        <taxon>Magnoliopsida</taxon>
        <taxon>eudicotyledons</taxon>
        <taxon>Gunneridae</taxon>
        <taxon>Pentapetalae</taxon>
        <taxon>asterids</taxon>
        <taxon>campanulids</taxon>
        <taxon>Asterales</taxon>
        <taxon>Asteraceae</taxon>
        <taxon>Asteroideae</taxon>
        <taxon>Anthemideae</taxon>
        <taxon>Artemisiinae</taxon>
        <taxon>Artemisia</taxon>
    </lineage>
</organism>
<feature type="compositionally biased region" description="Basic and acidic residues" evidence="2">
    <location>
        <begin position="377"/>
        <end position="392"/>
    </location>
</feature>
<gene>
    <name evidence="4" type="ORF">CTI12_AA048280</name>
</gene>
<feature type="domain" description="RRM" evidence="3">
    <location>
        <begin position="16"/>
        <end position="93"/>
    </location>
</feature>
<evidence type="ECO:0000313" key="4">
    <source>
        <dbReference type="EMBL" id="PWA95584.1"/>
    </source>
</evidence>
<accession>A0A2U1QC49</accession>
<reference evidence="4 5" key="1">
    <citation type="journal article" date="2018" name="Mol. Plant">
        <title>The genome of Artemisia annua provides insight into the evolution of Asteraceae family and artemisinin biosynthesis.</title>
        <authorList>
            <person name="Shen Q."/>
            <person name="Zhang L."/>
            <person name="Liao Z."/>
            <person name="Wang S."/>
            <person name="Yan T."/>
            <person name="Shi P."/>
            <person name="Liu M."/>
            <person name="Fu X."/>
            <person name="Pan Q."/>
            <person name="Wang Y."/>
            <person name="Lv Z."/>
            <person name="Lu X."/>
            <person name="Zhang F."/>
            <person name="Jiang W."/>
            <person name="Ma Y."/>
            <person name="Chen M."/>
            <person name="Hao X."/>
            <person name="Li L."/>
            <person name="Tang Y."/>
            <person name="Lv G."/>
            <person name="Zhou Y."/>
            <person name="Sun X."/>
            <person name="Brodelius P.E."/>
            <person name="Rose J.K.C."/>
            <person name="Tang K."/>
        </authorList>
    </citation>
    <scope>NUCLEOTIDE SEQUENCE [LARGE SCALE GENOMIC DNA]</scope>
    <source>
        <strain evidence="5">cv. Huhao1</strain>
        <tissue evidence="4">Leaf</tissue>
    </source>
</reference>